<evidence type="ECO:0000313" key="4">
    <source>
        <dbReference type="Proteomes" id="UP000230790"/>
    </source>
</evidence>
<dbReference type="AlphaFoldDB" id="A0A2M8QD00"/>
<organism evidence="3 4">
    <name type="scientific">Candidatus Thermofonsia Clade 3 bacterium</name>
    <dbReference type="NCBI Taxonomy" id="2364212"/>
    <lineage>
        <taxon>Bacteria</taxon>
        <taxon>Bacillati</taxon>
        <taxon>Chloroflexota</taxon>
        <taxon>Candidatus Thermofontia</taxon>
        <taxon>Candidatus Thermofonsia Clade 3</taxon>
    </lineage>
</organism>
<dbReference type="Pfam" id="PF13439">
    <property type="entry name" value="Glyco_transf_4"/>
    <property type="match status" value="1"/>
</dbReference>
<reference evidence="3 4" key="1">
    <citation type="submission" date="2017-11" db="EMBL/GenBank/DDBJ databases">
        <title>Evolution of Phototrophy in the Chloroflexi Phylum Driven by Horizontal Gene Transfer.</title>
        <authorList>
            <person name="Ward L.M."/>
            <person name="Hemp J."/>
            <person name="Shih P.M."/>
            <person name="Mcglynn S.E."/>
            <person name="Fischer W."/>
        </authorList>
    </citation>
    <scope>NUCLEOTIDE SEQUENCE [LARGE SCALE GENOMIC DNA]</scope>
    <source>
        <strain evidence="3">JP3_7</strain>
    </source>
</reference>
<gene>
    <name evidence="3" type="ORF">CUN48_07365</name>
</gene>
<dbReference type="SUPFAM" id="SSF53756">
    <property type="entry name" value="UDP-Glycosyltransferase/glycogen phosphorylase"/>
    <property type="match status" value="1"/>
</dbReference>
<feature type="domain" description="Glycosyltransferase subfamily 4-like N-terminal" evidence="2">
    <location>
        <begin position="14"/>
        <end position="188"/>
    </location>
</feature>
<keyword evidence="3" id="KW-0808">Transferase</keyword>
<dbReference type="InterPro" id="IPR001296">
    <property type="entry name" value="Glyco_trans_1"/>
</dbReference>
<proteinExistence type="predicted"/>
<name>A0A2M8QD00_9CHLR</name>
<dbReference type="PANTHER" id="PTHR12526">
    <property type="entry name" value="GLYCOSYLTRANSFERASE"/>
    <property type="match status" value="1"/>
</dbReference>
<dbReference type="GO" id="GO:0016757">
    <property type="term" value="F:glycosyltransferase activity"/>
    <property type="evidence" value="ECO:0007669"/>
    <property type="project" value="InterPro"/>
</dbReference>
<dbReference type="PANTHER" id="PTHR12526:SF584">
    <property type="entry name" value="GLYCOSYLTRANSFERASE"/>
    <property type="match status" value="1"/>
</dbReference>
<dbReference type="Pfam" id="PF00534">
    <property type="entry name" value="Glycos_transf_1"/>
    <property type="match status" value="1"/>
</dbReference>
<dbReference type="InterPro" id="IPR028098">
    <property type="entry name" value="Glyco_trans_4-like_N"/>
</dbReference>
<evidence type="ECO:0000259" key="2">
    <source>
        <dbReference type="Pfam" id="PF13439"/>
    </source>
</evidence>
<dbReference type="Gene3D" id="3.40.50.2000">
    <property type="entry name" value="Glycogen Phosphorylase B"/>
    <property type="match status" value="2"/>
</dbReference>
<protein>
    <submittedName>
        <fullName evidence="3">Glycosyl transferase</fullName>
    </submittedName>
</protein>
<evidence type="ECO:0000313" key="3">
    <source>
        <dbReference type="EMBL" id="PJF47683.1"/>
    </source>
</evidence>
<feature type="domain" description="Glycosyl transferase family 1" evidence="1">
    <location>
        <begin position="197"/>
        <end position="329"/>
    </location>
</feature>
<accession>A0A2M8QD00</accession>
<dbReference type="Proteomes" id="UP000230790">
    <property type="component" value="Unassembled WGS sequence"/>
</dbReference>
<comment type="caution">
    <text evidence="3">The sequence shown here is derived from an EMBL/GenBank/DDBJ whole genome shotgun (WGS) entry which is preliminary data.</text>
</comment>
<sequence>MNLALVHDWLNQLGGAEDVLSALNRMFPRAPIFTSIYDRQRMPAAWRTWDIRSTWMDRLPGVHRRHQPYMPVFAWVWAHRRIPAEHDVILSNKSAFCIAAQGLHPDVRHICYCLTPTRFVYDFHAYANKERIPPGASAILRALNHYLRRWETRVAQRVTAFIAISREVQQRIRRHYGRESVIIYPPVEMPAGLPQIQDQGFYLIVSRLLPYKRIDLAIEAFGKLGLPLIIAGDGRDRPRLERLTARQGGSNIKLLGRIDDATLHRLLTACRAFIFPGVEDFGIAPIRAMAYGKPVIAYAGGGALDYVADGVTGTLFYPQTTDALVEAVLRHSGVTFAPVEIRRHAERFGVERFERELSEFLRGLGVAIED</sequence>
<evidence type="ECO:0000259" key="1">
    <source>
        <dbReference type="Pfam" id="PF00534"/>
    </source>
</evidence>
<dbReference type="EMBL" id="PGTN01000038">
    <property type="protein sequence ID" value="PJF47683.1"/>
    <property type="molecule type" value="Genomic_DNA"/>
</dbReference>